<evidence type="ECO:0000256" key="1">
    <source>
        <dbReference type="SAM" id="Phobius"/>
    </source>
</evidence>
<protein>
    <submittedName>
        <fullName evidence="2">Uncharacterized protein</fullName>
    </submittedName>
</protein>
<dbReference type="Gene3D" id="6.20.20.10">
    <property type="match status" value="1"/>
</dbReference>
<evidence type="ECO:0000313" key="2">
    <source>
        <dbReference type="EMBL" id="NAS25367.1"/>
    </source>
</evidence>
<dbReference type="AlphaFoldDB" id="A0A7C9J5M8"/>
<dbReference type="RefSeq" id="WP_161482458.1">
    <property type="nucleotide sequence ID" value="NZ_WXEW01000008.1"/>
</dbReference>
<keyword evidence="3" id="KW-1185">Reference proteome</keyword>
<name>A0A7C9J5M8_9ACTN</name>
<keyword evidence="1" id="KW-0472">Membrane</keyword>
<sequence length="162" mass="17715">MPESLSAKLWELIKVVFLGGIMVFTVSILVADALHWFMTSIAGYTGNGARLEAPALVLTLIIFLVSLLVYISSDKRKMMHFRQLAELKAELDKANRRVMLLSLPKSSNDDDPWQVSPGKKSCPECDGSGGGGWLSETRYCQTCDGDGVATIEAARAYLRANS</sequence>
<evidence type="ECO:0000313" key="3">
    <source>
        <dbReference type="Proteomes" id="UP000479526"/>
    </source>
</evidence>
<reference evidence="2 3" key="1">
    <citation type="submission" date="2020-01" db="EMBL/GenBank/DDBJ databases">
        <title>Herbidospora sp. NEAU-GS84 nov., a novel actinomycete isolated from soil.</title>
        <authorList>
            <person name="Han L."/>
        </authorList>
    </citation>
    <scope>NUCLEOTIDE SEQUENCE [LARGE SCALE GENOMIC DNA]</scope>
    <source>
        <strain evidence="2 3">NEAU-GS84</strain>
    </source>
</reference>
<keyword evidence="1" id="KW-1133">Transmembrane helix</keyword>
<proteinExistence type="predicted"/>
<gene>
    <name evidence="2" type="ORF">GT755_27240</name>
</gene>
<keyword evidence="1" id="KW-0812">Transmembrane</keyword>
<feature type="transmembrane region" description="Helical" evidence="1">
    <location>
        <begin position="51"/>
        <end position="72"/>
    </location>
</feature>
<dbReference type="Proteomes" id="UP000479526">
    <property type="component" value="Unassembled WGS sequence"/>
</dbReference>
<dbReference type="EMBL" id="WXEW01000008">
    <property type="protein sequence ID" value="NAS25367.1"/>
    <property type="molecule type" value="Genomic_DNA"/>
</dbReference>
<comment type="caution">
    <text evidence="2">The sequence shown here is derived from an EMBL/GenBank/DDBJ whole genome shotgun (WGS) entry which is preliminary data.</text>
</comment>
<feature type="transmembrane region" description="Helical" evidence="1">
    <location>
        <begin position="12"/>
        <end position="31"/>
    </location>
</feature>
<organism evidence="2 3">
    <name type="scientific">Herbidospora solisilvae</name>
    <dbReference type="NCBI Taxonomy" id="2696284"/>
    <lineage>
        <taxon>Bacteria</taxon>
        <taxon>Bacillati</taxon>
        <taxon>Actinomycetota</taxon>
        <taxon>Actinomycetes</taxon>
        <taxon>Streptosporangiales</taxon>
        <taxon>Streptosporangiaceae</taxon>
        <taxon>Herbidospora</taxon>
    </lineage>
</organism>
<accession>A0A7C9J5M8</accession>